<evidence type="ECO:0000313" key="3">
    <source>
        <dbReference type="Proteomes" id="UP000800200"/>
    </source>
</evidence>
<name>A0A6A6DWD8_9PEZI</name>
<reference evidence="2" key="1">
    <citation type="journal article" date="2020" name="Stud. Mycol.">
        <title>101 Dothideomycetes genomes: a test case for predicting lifestyles and emergence of pathogens.</title>
        <authorList>
            <person name="Haridas S."/>
            <person name="Albert R."/>
            <person name="Binder M."/>
            <person name="Bloem J."/>
            <person name="Labutti K."/>
            <person name="Salamov A."/>
            <person name="Andreopoulos B."/>
            <person name="Baker S."/>
            <person name="Barry K."/>
            <person name="Bills G."/>
            <person name="Bluhm B."/>
            <person name="Cannon C."/>
            <person name="Castanera R."/>
            <person name="Culley D."/>
            <person name="Daum C."/>
            <person name="Ezra D."/>
            <person name="Gonzalez J."/>
            <person name="Henrissat B."/>
            <person name="Kuo A."/>
            <person name="Liang C."/>
            <person name="Lipzen A."/>
            <person name="Lutzoni F."/>
            <person name="Magnuson J."/>
            <person name="Mondo S."/>
            <person name="Nolan M."/>
            <person name="Ohm R."/>
            <person name="Pangilinan J."/>
            <person name="Park H.-J."/>
            <person name="Ramirez L."/>
            <person name="Alfaro M."/>
            <person name="Sun H."/>
            <person name="Tritt A."/>
            <person name="Yoshinaga Y."/>
            <person name="Zwiers L.-H."/>
            <person name="Turgeon B."/>
            <person name="Goodwin S."/>
            <person name="Spatafora J."/>
            <person name="Crous P."/>
            <person name="Grigoriev I."/>
        </authorList>
    </citation>
    <scope>NUCLEOTIDE SEQUENCE</scope>
    <source>
        <strain evidence="2">CBS 207.26</strain>
    </source>
</reference>
<dbReference type="EMBL" id="ML994643">
    <property type="protein sequence ID" value="KAF2183343.1"/>
    <property type="molecule type" value="Genomic_DNA"/>
</dbReference>
<feature type="compositionally biased region" description="Polar residues" evidence="1">
    <location>
        <begin position="35"/>
        <end position="44"/>
    </location>
</feature>
<sequence length="162" mass="18202">MPFLNLQKIKSKFHHSSSSTTVDPTPTKTNPAPQFPSTDGQGPKNNRKGALYAYPASTNGKPLLQFDACGNQVSGPRPEGEVNGSYKDTDWNKGKEKEGEKGKVTNGETKKGSDTEKMEGDEGKEMTEEERIKEERRRYVRWYLHQNKEKHAYMCGACMTNI</sequence>
<dbReference type="AlphaFoldDB" id="A0A6A6DWD8"/>
<evidence type="ECO:0000256" key="1">
    <source>
        <dbReference type="SAM" id="MobiDB-lite"/>
    </source>
</evidence>
<organism evidence="2 3">
    <name type="scientific">Zopfia rhizophila CBS 207.26</name>
    <dbReference type="NCBI Taxonomy" id="1314779"/>
    <lineage>
        <taxon>Eukaryota</taxon>
        <taxon>Fungi</taxon>
        <taxon>Dikarya</taxon>
        <taxon>Ascomycota</taxon>
        <taxon>Pezizomycotina</taxon>
        <taxon>Dothideomycetes</taxon>
        <taxon>Dothideomycetes incertae sedis</taxon>
        <taxon>Zopfiaceae</taxon>
        <taxon>Zopfia</taxon>
    </lineage>
</organism>
<feature type="compositionally biased region" description="Basic and acidic residues" evidence="1">
    <location>
        <begin position="87"/>
        <end position="131"/>
    </location>
</feature>
<feature type="region of interest" description="Disordered" evidence="1">
    <location>
        <begin position="1"/>
        <end position="131"/>
    </location>
</feature>
<gene>
    <name evidence="2" type="ORF">K469DRAFT_210775</name>
</gene>
<dbReference type="Proteomes" id="UP000800200">
    <property type="component" value="Unassembled WGS sequence"/>
</dbReference>
<protein>
    <submittedName>
        <fullName evidence="2">Uncharacterized protein</fullName>
    </submittedName>
</protein>
<evidence type="ECO:0000313" key="2">
    <source>
        <dbReference type="EMBL" id="KAF2183343.1"/>
    </source>
</evidence>
<proteinExistence type="predicted"/>
<accession>A0A6A6DWD8</accession>
<keyword evidence="3" id="KW-1185">Reference proteome</keyword>
<feature type="compositionally biased region" description="Low complexity" evidence="1">
    <location>
        <begin position="16"/>
        <end position="31"/>
    </location>
</feature>